<sequence length="212" mass="23962">MLKMKLNRWLSKIVVIATALFAVQAFADDNPYVLMQQASDKLFGDISANQSKIKQDPNYLKTIVRQDLMPYVHVNYAGSLVLGQYFKSTTPEQREKFFAAFDKFIEQSYAQALTLYTNQKIQIENPKDVAENQVSIRVKVLQGGNAAPVNLNFFWRKNSKTGKWQVYDMAAEGVSMVDTKKQEWSGILRKDGIDALTAQVQKAASVPVKLSK</sequence>
<feature type="signal peptide" evidence="1">
    <location>
        <begin position="1"/>
        <end position="27"/>
    </location>
</feature>
<accession>A0A2M8RUJ0</accession>
<dbReference type="Proteomes" id="UP000230282">
    <property type="component" value="Unassembled WGS sequence"/>
</dbReference>
<dbReference type="Gene3D" id="3.10.450.710">
    <property type="entry name" value="Tgt2/MlaC"/>
    <property type="match status" value="1"/>
</dbReference>
<dbReference type="RefSeq" id="WP_100297062.1">
    <property type="nucleotide sequence ID" value="NZ_PHGZ01000019.1"/>
</dbReference>
<evidence type="ECO:0000313" key="2">
    <source>
        <dbReference type="EMBL" id="PJG82551.1"/>
    </source>
</evidence>
<comment type="caution">
    <text evidence="2">The sequence shown here is derived from an EMBL/GenBank/DDBJ whole genome shotgun (WGS) entry which is preliminary data.</text>
</comment>
<dbReference type="PANTHER" id="PTHR36573">
    <property type="entry name" value="INTERMEMBRANE PHOSPHOLIPID TRANSPORT SYSTEM BINDING PROTEIN MLAC"/>
    <property type="match status" value="1"/>
</dbReference>
<dbReference type="OrthoDB" id="9787053at2"/>
<organism evidence="2 3">
    <name type="scientific">Caviibacterium pharyngocola</name>
    <dbReference type="NCBI Taxonomy" id="28159"/>
    <lineage>
        <taxon>Bacteria</taxon>
        <taxon>Pseudomonadati</taxon>
        <taxon>Pseudomonadota</taxon>
        <taxon>Gammaproteobacteria</taxon>
        <taxon>Pasteurellales</taxon>
        <taxon>Pasteurellaceae</taxon>
        <taxon>Caviibacterium</taxon>
    </lineage>
</organism>
<protein>
    <submittedName>
        <fullName evidence="2">Phospholipid-binding protein MlaC</fullName>
    </submittedName>
</protein>
<evidence type="ECO:0000256" key="1">
    <source>
        <dbReference type="SAM" id="SignalP"/>
    </source>
</evidence>
<keyword evidence="3" id="KW-1185">Reference proteome</keyword>
<name>A0A2M8RUJ0_9PAST</name>
<dbReference type="Pfam" id="PF05494">
    <property type="entry name" value="MlaC"/>
    <property type="match status" value="1"/>
</dbReference>
<dbReference type="PANTHER" id="PTHR36573:SF1">
    <property type="entry name" value="INTERMEMBRANE PHOSPHOLIPID TRANSPORT SYSTEM BINDING PROTEIN MLAC"/>
    <property type="match status" value="1"/>
</dbReference>
<dbReference type="InterPro" id="IPR008869">
    <property type="entry name" value="MlaC/ttg2D"/>
</dbReference>
<reference evidence="2 3" key="1">
    <citation type="submission" date="2017-11" db="EMBL/GenBank/DDBJ databases">
        <title>Reclassification of Bisgaard taxon 5 as Caviibacterium pharyngocola gen. nov., sp. nov.</title>
        <authorList>
            <person name="Christensen H."/>
        </authorList>
    </citation>
    <scope>NUCLEOTIDE SEQUENCE [LARGE SCALE GENOMIC DNA]</scope>
    <source>
        <strain evidence="2 3">7_3</strain>
    </source>
</reference>
<keyword evidence="1" id="KW-0732">Signal</keyword>
<dbReference type="InterPro" id="IPR042245">
    <property type="entry name" value="Tgt2/MlaC_sf"/>
</dbReference>
<proteinExistence type="predicted"/>
<dbReference type="PIRSF" id="PIRSF004649">
    <property type="entry name" value="MlaC"/>
    <property type="match status" value="1"/>
</dbReference>
<dbReference type="EMBL" id="PHGZ01000019">
    <property type="protein sequence ID" value="PJG82551.1"/>
    <property type="molecule type" value="Genomic_DNA"/>
</dbReference>
<evidence type="ECO:0000313" key="3">
    <source>
        <dbReference type="Proteomes" id="UP000230282"/>
    </source>
</evidence>
<gene>
    <name evidence="2" type="ORF">CVP04_08385</name>
</gene>
<dbReference type="NCBIfam" id="NF011697">
    <property type="entry name" value="PRK15117.1"/>
    <property type="match status" value="1"/>
</dbReference>
<feature type="chain" id="PRO_5014883198" evidence="1">
    <location>
        <begin position="28"/>
        <end position="212"/>
    </location>
</feature>
<dbReference type="AlphaFoldDB" id="A0A2M8RUJ0"/>